<evidence type="ECO:0000313" key="5">
    <source>
        <dbReference type="Proteomes" id="UP000239649"/>
    </source>
</evidence>
<dbReference type="Gene3D" id="2.160.20.10">
    <property type="entry name" value="Single-stranded right-handed beta-helix, Pectin lyase-like"/>
    <property type="match status" value="1"/>
</dbReference>
<dbReference type="AlphaFoldDB" id="A0A2P6V221"/>
<dbReference type="Pfam" id="PF12708">
    <property type="entry name" value="Pect-lyase_RHGA_epim"/>
    <property type="match status" value="1"/>
</dbReference>
<dbReference type="PANTHER" id="PTHR48125:SF12">
    <property type="entry name" value="AT HOOK TRANSCRIPTION FACTOR FAMILY-RELATED"/>
    <property type="match status" value="1"/>
</dbReference>
<dbReference type="Gene3D" id="2.60.120.740">
    <property type="match status" value="1"/>
</dbReference>
<feature type="chain" id="PRO_5015178361" evidence="2">
    <location>
        <begin position="26"/>
        <end position="911"/>
    </location>
</feature>
<evidence type="ECO:0000259" key="3">
    <source>
        <dbReference type="PROSITE" id="PS50228"/>
    </source>
</evidence>
<dbReference type="InterPro" id="IPR012334">
    <property type="entry name" value="Pectin_lyas_fold"/>
</dbReference>
<dbReference type="GO" id="GO:0030246">
    <property type="term" value="F:carbohydrate binding"/>
    <property type="evidence" value="ECO:0007669"/>
    <property type="project" value="InterPro"/>
</dbReference>
<comment type="caution">
    <text evidence="4">The sequence shown here is derived from an EMBL/GenBank/DDBJ whole genome shotgun (WGS) entry which is preliminary data.</text>
</comment>
<dbReference type="InterPro" id="IPR000922">
    <property type="entry name" value="Lectin_gal-bd_dom"/>
</dbReference>
<reference evidence="4 5" key="1">
    <citation type="journal article" date="2018" name="Plant J.">
        <title>Genome sequences of Chlorella sorokiniana UTEX 1602 and Micractinium conductrix SAG 241.80: implications to maltose excretion by a green alga.</title>
        <authorList>
            <person name="Arriola M.B."/>
            <person name="Velmurugan N."/>
            <person name="Zhang Y."/>
            <person name="Plunkett M.H."/>
            <person name="Hondzo H."/>
            <person name="Barney B.M."/>
        </authorList>
    </citation>
    <scope>NUCLEOTIDE SEQUENCE [LARGE SCALE GENOMIC DNA]</scope>
    <source>
        <strain evidence="4 5">SAG 241.80</strain>
    </source>
</reference>
<evidence type="ECO:0000256" key="2">
    <source>
        <dbReference type="SAM" id="SignalP"/>
    </source>
</evidence>
<organism evidence="4 5">
    <name type="scientific">Micractinium conductrix</name>
    <dbReference type="NCBI Taxonomy" id="554055"/>
    <lineage>
        <taxon>Eukaryota</taxon>
        <taxon>Viridiplantae</taxon>
        <taxon>Chlorophyta</taxon>
        <taxon>core chlorophytes</taxon>
        <taxon>Trebouxiophyceae</taxon>
        <taxon>Chlorellales</taxon>
        <taxon>Chlorellaceae</taxon>
        <taxon>Chlorella clade</taxon>
        <taxon>Micractinium</taxon>
    </lineage>
</organism>
<dbReference type="InterPro" id="IPR011050">
    <property type="entry name" value="Pectin_lyase_fold/virulence"/>
</dbReference>
<feature type="signal peptide" evidence="2">
    <location>
        <begin position="1"/>
        <end position="25"/>
    </location>
</feature>
<evidence type="ECO:0000256" key="1">
    <source>
        <dbReference type="SAM" id="MobiDB-lite"/>
    </source>
</evidence>
<keyword evidence="5" id="KW-1185">Reference proteome</keyword>
<name>A0A2P6V221_9CHLO</name>
<dbReference type="PROSITE" id="PS50228">
    <property type="entry name" value="SUEL_LECTIN"/>
    <property type="match status" value="1"/>
</dbReference>
<dbReference type="Pfam" id="PF02140">
    <property type="entry name" value="SUEL_Lectin"/>
    <property type="match status" value="1"/>
</dbReference>
<feature type="domain" description="SUEL-type lectin" evidence="3">
    <location>
        <begin position="205"/>
        <end position="282"/>
    </location>
</feature>
<evidence type="ECO:0000313" key="4">
    <source>
        <dbReference type="EMBL" id="PSC68132.1"/>
    </source>
</evidence>
<feature type="region of interest" description="Disordered" evidence="1">
    <location>
        <begin position="286"/>
        <end position="368"/>
    </location>
</feature>
<proteinExistence type="predicted"/>
<sequence length="911" mass="96341">MPAGAARRTAAWRVALAALAACTVAAHVAAAAEPAADSVGPHEAMGLLSQQRMAHLSRRLASSRAPIANRRRDGEWLPASHAAAAAANGAATPRGRRMLGQRALQQEGKEQPDSVMLLSLLVSGKDVALEESEEYWQLPQDQVVLPDMGEKAPALGIGDEVTSSQAVIDQVAGHFEGIVPSTSFPGPVTPSKFSTMDTTLRVGEGRVARATCVYPGAIITAIVNPIYGQNAFWEGCNSTDSHRLVAAACLGLRTCTVPASSEVFGDPCPNAAKSLTFTYRCQVEETGKTPAVPPGEPVASPPPPSSRPPLPPSPPPPSPRPPRPPPSPRPPLPPPPSPPSVLPASPILPPGQDVTPEDVVADLGKTTPVPSRMVTPVSPVAAFELEMPPTALPPAPMPLRTVRGTGCLSAGSVRSFGAVGNGLHDDSAALRAADAAAGSSFLYFPVGVYRLSSSLTLTKPVVMGAATRFLINGGVTLRLAAQPRRPPMRDDAMFSGDGKVLFAGEGIEVYPMWWKSLARSETFAMQAAVDSCLEVWCQLLQTRTVYSNEGGIYLHSKLRYFSTSSAYFHNLGGNGQGLTLQPGSYAHPLSFTGMFGFGEWGLRILPGVRNVNVQAGFISRNRQGIVLTARNGINPLRNITVSHVSVMQDNINSIVFNAAEPATSLYEDVTVRVNFEVLGGSTNSNTPSAGVTFKGGVPILRNTKVVLQANDPAQFSKRSKYVAVTTETLAPVSNFVYLSEAWNGGFEAPGQMLTGSFRDSFFLVATDAGHWKMGDFITMGPGSGNNVISCGAVASAAGQWRMTGTSQLATFNSGRPVAEQGFYVSAAVRSDWPPLEKRTFYVFTPFTQGMTDQTRSGCVPFRAFNPGLVCESVVRAPAPGQPYQVAVNLINLSRKVVPAGFQHTFGVQVSP</sequence>
<gene>
    <name evidence="4" type="ORF">C2E20_8270</name>
</gene>
<dbReference type="SUPFAM" id="SSF51126">
    <property type="entry name" value="Pectin lyase-like"/>
    <property type="match status" value="1"/>
</dbReference>
<dbReference type="InterPro" id="IPR043159">
    <property type="entry name" value="Lectin_gal-bd_sf"/>
</dbReference>
<dbReference type="PANTHER" id="PTHR48125">
    <property type="entry name" value="LP07818P1"/>
    <property type="match status" value="1"/>
</dbReference>
<dbReference type="OrthoDB" id="512298at2759"/>
<protein>
    <submittedName>
        <fullName evidence="4">Latrophilin Cirl-like isoform X8</fullName>
    </submittedName>
</protein>
<feature type="compositionally biased region" description="Pro residues" evidence="1">
    <location>
        <begin position="291"/>
        <end position="349"/>
    </location>
</feature>
<dbReference type="EMBL" id="LHPF02000042">
    <property type="protein sequence ID" value="PSC68132.1"/>
    <property type="molecule type" value="Genomic_DNA"/>
</dbReference>
<accession>A0A2P6V221</accession>
<dbReference type="Proteomes" id="UP000239649">
    <property type="component" value="Unassembled WGS sequence"/>
</dbReference>
<dbReference type="InterPro" id="IPR024535">
    <property type="entry name" value="RHGA/B-epi-like_pectate_lyase"/>
</dbReference>
<keyword evidence="2" id="KW-0732">Signal</keyword>
<dbReference type="STRING" id="554055.A0A2P6V221"/>